<evidence type="ECO:0000313" key="2">
    <source>
        <dbReference type="EMBL" id="QNN44695.1"/>
    </source>
</evidence>
<dbReference type="EMBL" id="CP060723">
    <property type="protein sequence ID" value="QNN44695.1"/>
    <property type="molecule type" value="Genomic_DNA"/>
</dbReference>
<dbReference type="InterPro" id="IPR036249">
    <property type="entry name" value="Thioredoxin-like_sf"/>
</dbReference>
<dbReference type="Pfam" id="PF00085">
    <property type="entry name" value="Thioredoxin"/>
    <property type="match status" value="1"/>
</dbReference>
<evidence type="ECO:0000259" key="1">
    <source>
        <dbReference type="PROSITE" id="PS51352"/>
    </source>
</evidence>
<dbReference type="InterPro" id="IPR050553">
    <property type="entry name" value="Thioredoxin_ResA/DsbE_sf"/>
</dbReference>
<evidence type="ECO:0000313" key="3">
    <source>
        <dbReference type="Proteomes" id="UP000515806"/>
    </source>
</evidence>
<reference evidence="2 3" key="1">
    <citation type="submission" date="2020-08" db="EMBL/GenBank/DDBJ databases">
        <title>Genome sequence of Pedobacter roseus KACC 11594T.</title>
        <authorList>
            <person name="Hyun D.-W."/>
            <person name="Bae J.-W."/>
        </authorList>
    </citation>
    <scope>NUCLEOTIDE SEQUENCE [LARGE SCALE GENOMIC DNA]</scope>
    <source>
        <strain evidence="2 3">KACC 11594</strain>
    </source>
</reference>
<proteinExistence type="predicted"/>
<dbReference type="PANTHER" id="PTHR42852">
    <property type="entry name" value="THIOL:DISULFIDE INTERCHANGE PROTEIN DSBE"/>
    <property type="match status" value="1"/>
</dbReference>
<sequence length="256" mass="28908">MRKSIFFNVVASLCPKSSTLPDPFSTKKDFLALKQGDGHPRQYPEDLKNLSLLSALSRSEMILNRLKRKISLRMQVATFLVLLSCSAAAQTAIIEPLKIGDKLPEAVLNASFLWINQGSKVADSLKLNQYKDKIVLLDFWASWCSTCIYKFPLLEQLQQKYKNDLVVILVDSRETKDTPERISGILTGAKAPFQKTSLPTIYGDTLLTKIFPHRYLPHYVWFGKDGTLKMISSAELLNAETVNALLYQPLKTPQKQ</sequence>
<dbReference type="SUPFAM" id="SSF52833">
    <property type="entry name" value="Thioredoxin-like"/>
    <property type="match status" value="1"/>
</dbReference>
<dbReference type="CDD" id="cd02966">
    <property type="entry name" value="TlpA_like_family"/>
    <property type="match status" value="1"/>
</dbReference>
<name>A0A7G9QMX0_9SPHI</name>
<feature type="domain" description="Thioredoxin" evidence="1">
    <location>
        <begin position="97"/>
        <end position="251"/>
    </location>
</feature>
<protein>
    <submittedName>
        <fullName evidence="2">TlpA family protein disulfide reductase</fullName>
    </submittedName>
</protein>
<keyword evidence="3" id="KW-1185">Reference proteome</keyword>
<dbReference type="Gene3D" id="3.40.30.10">
    <property type="entry name" value="Glutaredoxin"/>
    <property type="match status" value="1"/>
</dbReference>
<dbReference type="InterPro" id="IPR013766">
    <property type="entry name" value="Thioredoxin_domain"/>
</dbReference>
<organism evidence="2 3">
    <name type="scientific">Pedobacter roseus</name>
    <dbReference type="NCBI Taxonomy" id="336820"/>
    <lineage>
        <taxon>Bacteria</taxon>
        <taxon>Pseudomonadati</taxon>
        <taxon>Bacteroidota</taxon>
        <taxon>Sphingobacteriia</taxon>
        <taxon>Sphingobacteriales</taxon>
        <taxon>Sphingobacteriaceae</taxon>
        <taxon>Pedobacter</taxon>
    </lineage>
</organism>
<dbReference type="AlphaFoldDB" id="A0A7G9QMX0"/>
<gene>
    <name evidence="2" type="ORF">H9L23_11725</name>
</gene>
<dbReference type="KEGG" id="proe:H9L23_11725"/>
<dbReference type="PROSITE" id="PS51352">
    <property type="entry name" value="THIOREDOXIN_2"/>
    <property type="match status" value="1"/>
</dbReference>
<accession>A0A7G9QMX0</accession>
<dbReference type="RefSeq" id="WP_187595126.1">
    <property type="nucleotide sequence ID" value="NZ_CP060723.1"/>
</dbReference>
<dbReference type="Proteomes" id="UP000515806">
    <property type="component" value="Chromosome"/>
</dbReference>
<dbReference type="PANTHER" id="PTHR42852:SF13">
    <property type="entry name" value="PROTEIN DIPZ"/>
    <property type="match status" value="1"/>
</dbReference>